<dbReference type="Pfam" id="PF00394">
    <property type="entry name" value="Cu-oxidase"/>
    <property type="match status" value="1"/>
</dbReference>
<evidence type="ECO:0000256" key="2">
    <source>
        <dbReference type="ARBA" id="ARBA00011245"/>
    </source>
</evidence>
<dbReference type="PANTHER" id="PTHR48267">
    <property type="entry name" value="CUPREDOXIN SUPERFAMILY PROTEIN"/>
    <property type="match status" value="1"/>
</dbReference>
<dbReference type="CDD" id="cd13890">
    <property type="entry name" value="CuRO_3_CueO_FtsP"/>
    <property type="match status" value="1"/>
</dbReference>
<accession>A0ABT9N0Q5</accession>
<comment type="similarity">
    <text evidence="1">Belongs to the multicopper oxidase family.</text>
</comment>
<keyword evidence="4" id="KW-0560">Oxidoreductase</keyword>
<evidence type="ECO:0000256" key="7">
    <source>
        <dbReference type="ARBA" id="ARBA00042896"/>
    </source>
</evidence>
<dbReference type="EC" id="1.16.3.4" evidence="5"/>
<evidence type="ECO:0000259" key="13">
    <source>
        <dbReference type="Pfam" id="PF07732"/>
    </source>
</evidence>
<organism evidence="14 15">
    <name type="scientific">Catenuloplanes nepalensis</name>
    <dbReference type="NCBI Taxonomy" id="587533"/>
    <lineage>
        <taxon>Bacteria</taxon>
        <taxon>Bacillati</taxon>
        <taxon>Actinomycetota</taxon>
        <taxon>Actinomycetes</taxon>
        <taxon>Micromonosporales</taxon>
        <taxon>Micromonosporaceae</taxon>
        <taxon>Catenuloplanes</taxon>
    </lineage>
</organism>
<name>A0ABT9N0Q5_9ACTN</name>
<comment type="catalytic activity">
    <reaction evidence="9">
        <text>4 Cu(+) + O2 + 4 H(+) = 4 Cu(2+) + 2 H2O</text>
        <dbReference type="Rhea" id="RHEA:30083"/>
        <dbReference type="ChEBI" id="CHEBI:15377"/>
        <dbReference type="ChEBI" id="CHEBI:15378"/>
        <dbReference type="ChEBI" id="CHEBI:15379"/>
        <dbReference type="ChEBI" id="CHEBI:29036"/>
        <dbReference type="ChEBI" id="CHEBI:49552"/>
        <dbReference type="EC" id="1.16.3.4"/>
    </reaction>
    <physiologicalReaction direction="left-to-right" evidence="9">
        <dbReference type="Rhea" id="RHEA:30084"/>
    </physiologicalReaction>
</comment>
<evidence type="ECO:0000259" key="11">
    <source>
        <dbReference type="Pfam" id="PF00394"/>
    </source>
</evidence>
<dbReference type="PROSITE" id="PS00080">
    <property type="entry name" value="MULTICOPPER_OXIDASE2"/>
    <property type="match status" value="1"/>
</dbReference>
<dbReference type="PROSITE" id="PS51318">
    <property type="entry name" value="TAT"/>
    <property type="match status" value="1"/>
</dbReference>
<comment type="subunit">
    <text evidence="2">Monomer.</text>
</comment>
<dbReference type="Proteomes" id="UP001240984">
    <property type="component" value="Unassembled WGS sequence"/>
</dbReference>
<dbReference type="InterPro" id="IPR006311">
    <property type="entry name" value="TAT_signal"/>
</dbReference>
<dbReference type="InterPro" id="IPR011707">
    <property type="entry name" value="Cu-oxidase-like_N"/>
</dbReference>
<feature type="domain" description="Plastocyanin-like" evidence="11">
    <location>
        <begin position="262"/>
        <end position="318"/>
    </location>
</feature>
<feature type="signal peptide" evidence="10">
    <location>
        <begin position="1"/>
        <end position="20"/>
    </location>
</feature>
<evidence type="ECO:0000256" key="3">
    <source>
        <dbReference type="ARBA" id="ARBA00022723"/>
    </source>
</evidence>
<evidence type="ECO:0000256" key="6">
    <source>
        <dbReference type="ARBA" id="ARBA00041027"/>
    </source>
</evidence>
<comment type="caution">
    <text evidence="14">The sequence shown here is derived from an EMBL/GenBank/DDBJ whole genome shotgun (WGS) entry which is preliminary data.</text>
</comment>
<dbReference type="EMBL" id="JAUSRA010000001">
    <property type="protein sequence ID" value="MDP9796851.1"/>
    <property type="molecule type" value="Genomic_DNA"/>
</dbReference>
<dbReference type="Gene3D" id="2.60.40.420">
    <property type="entry name" value="Cupredoxins - blue copper proteins"/>
    <property type="match status" value="3"/>
</dbReference>
<dbReference type="InterPro" id="IPR011706">
    <property type="entry name" value="Cu-oxidase_C"/>
</dbReference>
<evidence type="ECO:0000256" key="1">
    <source>
        <dbReference type="ARBA" id="ARBA00010609"/>
    </source>
</evidence>
<evidence type="ECO:0000256" key="8">
    <source>
        <dbReference type="ARBA" id="ARBA00043090"/>
    </source>
</evidence>
<keyword evidence="10" id="KW-0732">Signal</keyword>
<dbReference type="PANTHER" id="PTHR48267:SF1">
    <property type="entry name" value="BILIRUBIN OXIDASE"/>
    <property type="match status" value="1"/>
</dbReference>
<proteinExistence type="inferred from homology"/>
<evidence type="ECO:0000256" key="10">
    <source>
        <dbReference type="SAM" id="SignalP"/>
    </source>
</evidence>
<evidence type="ECO:0000313" key="14">
    <source>
        <dbReference type="EMBL" id="MDP9796851.1"/>
    </source>
</evidence>
<sequence length="497" mass="53379">MFNRRQLLALGTAAATGAVAASLSKANAPAANAAAPAATGHAAHLGAAGEFAPRAATSGPVVIPFTQCMPVPPVLAPTSTVAGVDAYTIEVRPADVEIVPGLRTPAYTYAGHFTGPTIRARAGRPATVAITNRLTTPTNVHLHGGHVAPDSDGHPMDQLAPGAAKVYEYPNTQRAATLWYHDHTHALEADHVYRGLHGFYLIEDPAERRLGLPSGDFDVPIMLRNAELDATGAFVFGGHPDNRTVVMANGKAQPYFPVAPRMYRFRLLNAALKHVFRLSLGGAEMSKIGTDGGLLPAPVPLTEVSISSGERVEVVIDFARWAGRGPVYLYDGDNPIIRFDVAPGRVADPSRVPPMLRPLPPLGTPTVERTVTMSMDMSLRPPIALMNGRPYDPARADVSVRRGSTEIWNVVNEDLDPAFPFDHPFHMHLMQFQVIGRDGGPPLPEDAGLKDTVYVGPRGSVRLQVTFDTPFTGEYLAHCHFLEHSALGMMLRMDVLP</sequence>
<dbReference type="Pfam" id="PF07732">
    <property type="entry name" value="Cu-oxidase_3"/>
    <property type="match status" value="1"/>
</dbReference>
<dbReference type="InterPro" id="IPR001117">
    <property type="entry name" value="Cu-oxidase_2nd"/>
</dbReference>
<feature type="domain" description="Plastocyanin-like" evidence="13">
    <location>
        <begin position="93"/>
        <end position="206"/>
    </location>
</feature>
<reference evidence="14 15" key="1">
    <citation type="submission" date="2023-07" db="EMBL/GenBank/DDBJ databases">
        <title>Sequencing the genomes of 1000 actinobacteria strains.</title>
        <authorList>
            <person name="Klenk H.-P."/>
        </authorList>
    </citation>
    <scope>NUCLEOTIDE SEQUENCE [LARGE SCALE GENOMIC DNA]</scope>
    <source>
        <strain evidence="14 15">DSM 44710</strain>
    </source>
</reference>
<feature type="domain" description="Plastocyanin-like" evidence="12">
    <location>
        <begin position="373"/>
        <end position="495"/>
    </location>
</feature>
<dbReference type="InterPro" id="IPR008972">
    <property type="entry name" value="Cupredoxin"/>
</dbReference>
<dbReference type="InterPro" id="IPR045087">
    <property type="entry name" value="Cu-oxidase_fam"/>
</dbReference>
<gene>
    <name evidence="14" type="ORF">J2S43_005363</name>
</gene>
<keyword evidence="3" id="KW-0479">Metal-binding</keyword>
<protein>
    <recommendedName>
        <fullName evidence="6">Multicopper oxidase CueO</fullName>
        <ecNumber evidence="5">1.16.3.4</ecNumber>
    </recommendedName>
    <alternativeName>
        <fullName evidence="7">Copper efflux oxidase</fullName>
    </alternativeName>
    <alternativeName>
        <fullName evidence="8">Cuprous oxidase</fullName>
    </alternativeName>
</protein>
<dbReference type="SUPFAM" id="SSF49503">
    <property type="entry name" value="Cupredoxins"/>
    <property type="match status" value="3"/>
</dbReference>
<evidence type="ECO:0000256" key="5">
    <source>
        <dbReference type="ARBA" id="ARBA00038978"/>
    </source>
</evidence>
<evidence type="ECO:0000259" key="12">
    <source>
        <dbReference type="Pfam" id="PF07731"/>
    </source>
</evidence>
<dbReference type="InterPro" id="IPR002355">
    <property type="entry name" value="Cu_oxidase_Cu_BS"/>
</dbReference>
<evidence type="ECO:0000313" key="15">
    <source>
        <dbReference type="Proteomes" id="UP001240984"/>
    </source>
</evidence>
<evidence type="ECO:0000256" key="9">
    <source>
        <dbReference type="ARBA" id="ARBA00048092"/>
    </source>
</evidence>
<dbReference type="RefSeq" id="WP_306833758.1">
    <property type="nucleotide sequence ID" value="NZ_JAUSRA010000001.1"/>
</dbReference>
<feature type="chain" id="PRO_5045802531" description="Multicopper oxidase CueO" evidence="10">
    <location>
        <begin position="21"/>
        <end position="497"/>
    </location>
</feature>
<keyword evidence="15" id="KW-1185">Reference proteome</keyword>
<evidence type="ECO:0000256" key="4">
    <source>
        <dbReference type="ARBA" id="ARBA00023002"/>
    </source>
</evidence>
<dbReference type="Pfam" id="PF07731">
    <property type="entry name" value="Cu-oxidase_2"/>
    <property type="match status" value="1"/>
</dbReference>